<dbReference type="PANTHER" id="PTHR10442">
    <property type="entry name" value="40S RIBOSOMAL PROTEIN S21"/>
    <property type="match status" value="1"/>
</dbReference>
<keyword evidence="3" id="KW-0687">Ribonucleoprotein</keyword>
<dbReference type="GO" id="GO:0003735">
    <property type="term" value="F:structural constituent of ribosome"/>
    <property type="evidence" value="ECO:0007669"/>
    <property type="project" value="InterPro"/>
</dbReference>
<dbReference type="GO" id="GO:0006412">
    <property type="term" value="P:translation"/>
    <property type="evidence" value="ECO:0007669"/>
    <property type="project" value="InterPro"/>
</dbReference>
<sequence>MIKLLEHDIYDIKCLELVNTEDEGNKSGVFSNRLIFAISSELRYLLSDASCALVVELYIPRKCSATNRIIKSGDHASVQINVANVDEDGKVIPNSNTTYALCGYVRARGEADDCLNRLAQQDGIINNVWSYSR</sequence>
<keyword evidence="2 4" id="KW-0689">Ribosomal protein</keyword>
<proteinExistence type="inferred from homology"/>
<evidence type="ECO:0000256" key="3">
    <source>
        <dbReference type="ARBA" id="ARBA00023274"/>
    </source>
</evidence>
<dbReference type="GO" id="GO:0022626">
    <property type="term" value="C:cytosolic ribosome"/>
    <property type="evidence" value="ECO:0007669"/>
    <property type="project" value="UniProtKB-ARBA"/>
</dbReference>
<organism evidence="4 5">
    <name type="scientific">Dekkera bruxellensis</name>
    <name type="common">Brettanomyces custersii</name>
    <dbReference type="NCBI Taxonomy" id="5007"/>
    <lineage>
        <taxon>Eukaryota</taxon>
        <taxon>Fungi</taxon>
        <taxon>Dikarya</taxon>
        <taxon>Ascomycota</taxon>
        <taxon>Saccharomycotina</taxon>
        <taxon>Pichiomycetes</taxon>
        <taxon>Pichiales</taxon>
        <taxon>Pichiaceae</taxon>
        <taxon>Brettanomyces</taxon>
    </lineage>
</organism>
<dbReference type="InterPro" id="IPR018279">
    <property type="entry name" value="Ribosomal_eS21_CS"/>
</dbReference>
<accession>A0A871R5H2</accession>
<dbReference type="AlphaFoldDB" id="A0A871R5H2"/>
<gene>
    <name evidence="4" type="primary">RPS21</name>
    <name evidence="4" type="ORF">BRETT_000848</name>
</gene>
<name>A0A871R5H2_DEKBR</name>
<evidence type="ECO:0000256" key="1">
    <source>
        <dbReference type="ARBA" id="ARBA00010228"/>
    </source>
</evidence>
<comment type="similarity">
    <text evidence="1">Belongs to the eukaryotic ribosomal protein eS21 family.</text>
</comment>
<evidence type="ECO:0000313" key="5">
    <source>
        <dbReference type="Proteomes" id="UP000663131"/>
    </source>
</evidence>
<dbReference type="InterPro" id="IPR038579">
    <property type="entry name" value="Ribosomal_eS21_sf"/>
</dbReference>
<reference evidence="4" key="1">
    <citation type="submission" date="2020-10" db="EMBL/GenBank/DDBJ databases">
        <authorList>
            <person name="Palmer J.M."/>
        </authorList>
    </citation>
    <scope>NUCLEOTIDE SEQUENCE</scope>
    <source>
        <strain evidence="4">UCD 2041</strain>
    </source>
</reference>
<dbReference type="KEGG" id="bbrx:BRETT_000848"/>
<dbReference type="EMBL" id="CP063136">
    <property type="protein sequence ID" value="QOU21129.1"/>
    <property type="molecule type" value="Genomic_DNA"/>
</dbReference>
<dbReference type="GO" id="GO:0000461">
    <property type="term" value="P:endonucleolytic cleavage to generate mature 3'-end of SSU-rRNA from (SSU-rRNA, 5.8S rRNA, LSU-rRNA)"/>
    <property type="evidence" value="ECO:0007669"/>
    <property type="project" value="UniProtKB-ARBA"/>
</dbReference>
<dbReference type="OrthoDB" id="278325at2759"/>
<reference evidence="4" key="2">
    <citation type="journal article" name="BMC Genomics">
        <title>New genome assemblies reveal patterns of domestication and adaptation across Brettanomyces (Dekkera) species.</title>
        <authorList>
            <person name="Roach M.J."/>
            <person name="Borneman A.R."/>
        </authorList>
    </citation>
    <scope>NUCLEOTIDE SEQUENCE</scope>
    <source>
        <strain evidence="4">UCD 2041</strain>
    </source>
</reference>
<evidence type="ECO:0000313" key="4">
    <source>
        <dbReference type="EMBL" id="QOU21129.1"/>
    </source>
</evidence>
<protein>
    <submittedName>
        <fullName evidence="4">40S ribosomal protein S21</fullName>
    </submittedName>
</protein>
<dbReference type="FunFam" id="3.30.1230.20:FF:000001">
    <property type="entry name" value="40S ribosomal protein S21"/>
    <property type="match status" value="1"/>
</dbReference>
<dbReference type="Pfam" id="PF01249">
    <property type="entry name" value="Ribosomal_S21e"/>
    <property type="match status" value="1"/>
</dbReference>
<dbReference type="InterPro" id="IPR001931">
    <property type="entry name" value="Ribosomal_eS21"/>
</dbReference>
<dbReference type="PROSITE" id="PS00996">
    <property type="entry name" value="RIBOSOMAL_S21E"/>
    <property type="match status" value="1"/>
</dbReference>
<dbReference type="GeneID" id="64572773"/>
<dbReference type="RefSeq" id="XP_041137622.1">
    <property type="nucleotide sequence ID" value="XM_041279408.1"/>
</dbReference>
<dbReference type="Gene3D" id="3.30.1230.20">
    <property type="match status" value="1"/>
</dbReference>
<dbReference type="GO" id="GO:1990904">
    <property type="term" value="C:ribonucleoprotein complex"/>
    <property type="evidence" value="ECO:0007669"/>
    <property type="project" value="UniProtKB-KW"/>
</dbReference>
<dbReference type="Proteomes" id="UP000663131">
    <property type="component" value="Chromosome 8"/>
</dbReference>
<evidence type="ECO:0000256" key="2">
    <source>
        <dbReference type="ARBA" id="ARBA00022980"/>
    </source>
</evidence>